<dbReference type="Gene3D" id="3.40.50.720">
    <property type="entry name" value="NAD(P)-binding Rossmann-like Domain"/>
    <property type="match status" value="2"/>
</dbReference>
<proteinExistence type="predicted"/>
<dbReference type="Pfam" id="PF02254">
    <property type="entry name" value="TrkA_N"/>
    <property type="match status" value="2"/>
</dbReference>
<dbReference type="InterPro" id="IPR006037">
    <property type="entry name" value="RCK_C"/>
</dbReference>
<keyword evidence="4" id="KW-1185">Reference proteome</keyword>
<gene>
    <name evidence="3" type="ORF">MBEHAL_0905</name>
</gene>
<dbReference type="Proteomes" id="UP000016986">
    <property type="component" value="Unassembled WGS sequence"/>
</dbReference>
<dbReference type="EMBL" id="BATA01000015">
    <property type="protein sequence ID" value="GAD52145.1"/>
    <property type="molecule type" value="Genomic_DNA"/>
</dbReference>
<dbReference type="PROSITE" id="PS51202">
    <property type="entry name" value="RCK_C"/>
    <property type="match status" value="2"/>
</dbReference>
<dbReference type="InterPro" id="IPR036291">
    <property type="entry name" value="NAD(P)-bd_dom_sf"/>
</dbReference>
<dbReference type="SUPFAM" id="SSF51735">
    <property type="entry name" value="NAD(P)-binding Rossmann-fold domains"/>
    <property type="match status" value="2"/>
</dbReference>
<feature type="domain" description="RCK C-terminal" evidence="2">
    <location>
        <begin position="245"/>
        <end position="330"/>
    </location>
</feature>
<dbReference type="InterPro" id="IPR036721">
    <property type="entry name" value="RCK_C_sf"/>
</dbReference>
<dbReference type="SUPFAM" id="SSF81324">
    <property type="entry name" value="Voltage-gated potassium channels"/>
    <property type="match status" value="1"/>
</dbReference>
<dbReference type="InterPro" id="IPR003148">
    <property type="entry name" value="RCK_N"/>
</dbReference>
<keyword evidence="3" id="KW-0406">Ion transport</keyword>
<evidence type="ECO:0000259" key="2">
    <source>
        <dbReference type="PROSITE" id="PS51202"/>
    </source>
</evidence>
<dbReference type="SUPFAM" id="SSF116726">
    <property type="entry name" value="TrkA C-terminal domain-like"/>
    <property type="match status" value="2"/>
</dbReference>
<accession>U2YT01</accession>
<dbReference type="AlphaFoldDB" id="U2YT01"/>
<dbReference type="OrthoDB" id="43518at2157"/>
<dbReference type="InterPro" id="IPR050721">
    <property type="entry name" value="Trk_Ktr_HKT_K-transport"/>
</dbReference>
<reference evidence="3 4" key="1">
    <citation type="submission" date="2013-09" db="EMBL/GenBank/DDBJ databases">
        <title>Whole genome sequencing of Halarchaeum acidiphilum strain MH1-52-1.</title>
        <authorList>
            <person name="Shimane Y."/>
            <person name="Minegishi H."/>
            <person name="Nishi S."/>
            <person name="Echigo A."/>
            <person name="Shuto A."/>
            <person name="Konishi M."/>
            <person name="Ito T."/>
            <person name="Ohkuma M."/>
            <person name="Ohta Y."/>
            <person name="Nagano Y."/>
            <person name="Tsubouchi T."/>
            <person name="Mori K."/>
            <person name="Usui K."/>
            <person name="Kamekura M."/>
            <person name="Usami R."/>
            <person name="Takaki Y."/>
            <person name="Hatada Y."/>
        </authorList>
    </citation>
    <scope>NUCLEOTIDE SEQUENCE [LARGE SCALE GENOMIC DNA]</scope>
    <source>
        <strain evidence="3 4">JCM 16109</strain>
    </source>
</reference>
<feature type="transmembrane region" description="Helical" evidence="1">
    <location>
        <begin position="69"/>
        <end position="90"/>
    </location>
</feature>
<protein>
    <submittedName>
        <fullName evidence="3">Potassium channel protein</fullName>
    </submittedName>
</protein>
<dbReference type="GO" id="GO:0008324">
    <property type="term" value="F:monoatomic cation transmembrane transporter activity"/>
    <property type="evidence" value="ECO:0007669"/>
    <property type="project" value="InterPro"/>
</dbReference>
<dbReference type="GO" id="GO:0006813">
    <property type="term" value="P:potassium ion transport"/>
    <property type="evidence" value="ECO:0007669"/>
    <property type="project" value="InterPro"/>
</dbReference>
<keyword evidence="1" id="KW-0812">Transmembrane</keyword>
<keyword evidence="1" id="KW-1133">Transmembrane helix</keyword>
<keyword evidence="3" id="KW-0407">Ion channel</keyword>
<dbReference type="Pfam" id="PF02080">
    <property type="entry name" value="TrkA_C"/>
    <property type="match status" value="2"/>
</dbReference>
<dbReference type="PANTHER" id="PTHR43833:SF9">
    <property type="entry name" value="POTASSIUM CHANNEL PROTEIN YUGO-RELATED"/>
    <property type="match status" value="1"/>
</dbReference>
<evidence type="ECO:0000256" key="1">
    <source>
        <dbReference type="SAM" id="Phobius"/>
    </source>
</evidence>
<dbReference type="Gene3D" id="3.30.70.1450">
    <property type="entry name" value="Regulator of K+ conductance, C-terminal domain"/>
    <property type="match status" value="2"/>
</dbReference>
<organism evidence="3 4">
    <name type="scientific">Halarchaeum acidiphilum MH1-52-1</name>
    <dbReference type="NCBI Taxonomy" id="1261545"/>
    <lineage>
        <taxon>Archaea</taxon>
        <taxon>Methanobacteriati</taxon>
        <taxon>Methanobacteriota</taxon>
        <taxon>Stenosarchaea group</taxon>
        <taxon>Halobacteria</taxon>
        <taxon>Halobacteriales</taxon>
        <taxon>Halobacteriaceae</taxon>
    </lineage>
</organism>
<dbReference type="eggNOG" id="arCOG01960">
    <property type="taxonomic scope" value="Archaea"/>
</dbReference>
<keyword evidence="1" id="KW-0472">Membrane</keyword>
<keyword evidence="3" id="KW-0813">Transport</keyword>
<dbReference type="RefSeq" id="WP_020221503.1">
    <property type="nucleotide sequence ID" value="NZ_BANO01000068.1"/>
</dbReference>
<dbReference type="PANTHER" id="PTHR43833">
    <property type="entry name" value="POTASSIUM CHANNEL PROTEIN 2-RELATED-RELATED"/>
    <property type="match status" value="1"/>
</dbReference>
<feature type="domain" description="RCK C-terminal" evidence="2">
    <location>
        <begin position="457"/>
        <end position="542"/>
    </location>
</feature>
<dbReference type="Gene3D" id="1.10.287.70">
    <property type="match status" value="1"/>
</dbReference>
<comment type="caution">
    <text evidence="3">The sequence shown here is derived from an EMBL/GenBank/DDBJ whole genome shotgun (WGS) entry which is preliminary data.</text>
</comment>
<name>U2YT01_9EURY</name>
<sequence length="552" mass="58528">MNAQKRRAAGYVALLVVTVTGYALAYQWGMAHLEGRPVTLVRALEVTVQSFTSTGYGEDAPWATAPMNVLVMLMQLTGLVLLVLTLPLFVAPWVERRLEIDPPTSTALDDHVVVAGFSARGETLIDELAAAGVPHVILVGEREAARRHHEAGRAVVFADPETAAGFEAANVASARSVVLDDTDEANAMMALSARAVDDDVRIVSFAESSDVATYLEYAGADEVLSPHAILGRSLADKVTAAVSTDLGETVEIGEDFAVAEMPIQAGSDLDGTTLAESRLRERTGVNVVGAWFEGEFVGGPEPDRPIDRNAILLVAGREEDLESLKELTLSEHRSHTRGPVVVAGHGEVGSTVKNVLDSQGVENTVVDVADERAIDVVGDVSDPSVLDEAGVDDATALVFALGEDTDTVFATLVAREETMDLEIVARVDERDSASKVYAAGADYVMALATVSGRMLADTILGEDVMSLDTGVTIIHTDAPDLAGRTLAGADVRDRTGCTVIAVERGDAVRTDLPPDFEFREDDRLVVAGTDEAVASFNDFVGSVTTVDSRDRD</sequence>
<evidence type="ECO:0000313" key="4">
    <source>
        <dbReference type="Proteomes" id="UP000016986"/>
    </source>
</evidence>
<evidence type="ECO:0000313" key="3">
    <source>
        <dbReference type="EMBL" id="GAD52145.1"/>
    </source>
</evidence>